<dbReference type="InterPro" id="IPR036259">
    <property type="entry name" value="MFS_trans_sf"/>
</dbReference>
<evidence type="ECO:0000256" key="1">
    <source>
        <dbReference type="ARBA" id="ARBA00004651"/>
    </source>
</evidence>
<feature type="transmembrane region" description="Helical" evidence="7">
    <location>
        <begin position="268"/>
        <end position="291"/>
    </location>
</feature>
<evidence type="ECO:0000259" key="8">
    <source>
        <dbReference type="PROSITE" id="PS50850"/>
    </source>
</evidence>
<feature type="transmembrane region" description="Helical" evidence="7">
    <location>
        <begin position="229"/>
        <end position="247"/>
    </location>
</feature>
<dbReference type="PROSITE" id="PS50850">
    <property type="entry name" value="MFS"/>
    <property type="match status" value="1"/>
</dbReference>
<feature type="transmembrane region" description="Helical" evidence="7">
    <location>
        <begin position="105"/>
        <end position="126"/>
    </location>
</feature>
<feature type="transmembrane region" description="Helical" evidence="7">
    <location>
        <begin position="434"/>
        <end position="455"/>
    </location>
</feature>
<feature type="transmembrane region" description="Helical" evidence="7">
    <location>
        <begin position="303"/>
        <end position="320"/>
    </location>
</feature>
<dbReference type="GO" id="GO:0005886">
    <property type="term" value="C:plasma membrane"/>
    <property type="evidence" value="ECO:0007669"/>
    <property type="project" value="UniProtKB-SubCell"/>
</dbReference>
<keyword evidence="2" id="KW-0813">Transport</keyword>
<dbReference type="InterPro" id="IPR011701">
    <property type="entry name" value="MFS"/>
</dbReference>
<organism evidence="9 10">
    <name type="scientific">Haemophilus parahaemolyticus</name>
    <dbReference type="NCBI Taxonomy" id="735"/>
    <lineage>
        <taxon>Bacteria</taxon>
        <taxon>Pseudomonadati</taxon>
        <taxon>Pseudomonadota</taxon>
        <taxon>Gammaproteobacteria</taxon>
        <taxon>Pasteurellales</taxon>
        <taxon>Pasteurellaceae</taxon>
        <taxon>Haemophilus</taxon>
    </lineage>
</organism>
<name>A0A377I005_HAEPH</name>
<dbReference type="Gene3D" id="1.20.1250.20">
    <property type="entry name" value="MFS general substrate transporter like domains"/>
    <property type="match status" value="1"/>
</dbReference>
<sequence>MPQSQPHSQNYRGLAWVAAMALFMQSLDATILNTALPSIAADLHEPAFEMQMAIIAYSLSVALFIPLTAWAAAKFGTLTVFRSAVATFVLGSIGCAVAPNLNALVLARVVQGIGGAFMMPVARLAIIQVVPKQQLLNAWNLMATAGLVGPILGPILGGWLVMNASWHWIFLINIPIGLLGIIASGQVMSNTKGEASTLDWTGFLLFSLSLVGLTLGLDLLGESEHNKMLTYSSLAIGIILLLGYGFYAHNNEKAILPLSLFRTRTFNLGIIANTFIRLSSSGVPFLLPLMFQLSFGYSAEMSGWLLAPIALMSVIFKTLIGRILNRLGYKTTLLLSSILMAGSVISMAWIEQQTSLVWVVLNLMWYGACMSMIFTAVNTLAVGDISPEQAGAGSTMLSIVQQLGIGFGIAVSSIILTMYRQYFGNEGEGLQQAFSYTFLTSTIFAILLVWTVLKLHNTDGDHLRKKV</sequence>
<evidence type="ECO:0000256" key="3">
    <source>
        <dbReference type="ARBA" id="ARBA00022475"/>
    </source>
</evidence>
<feature type="transmembrane region" description="Helical" evidence="7">
    <location>
        <begin position="166"/>
        <end position="185"/>
    </location>
</feature>
<dbReference type="RefSeq" id="WP_119222104.1">
    <property type="nucleotide sequence ID" value="NZ_UGHH01000002.1"/>
</dbReference>
<keyword evidence="5 7" id="KW-1133">Transmembrane helix</keyword>
<protein>
    <submittedName>
        <fullName evidence="9">Multidrug or homocysteine efflux system</fullName>
    </submittedName>
</protein>
<dbReference type="CDD" id="cd17503">
    <property type="entry name" value="MFS_LmrB_MDR_like"/>
    <property type="match status" value="1"/>
</dbReference>
<dbReference type="AlphaFoldDB" id="A0A377I005"/>
<feature type="transmembrane region" description="Helical" evidence="7">
    <location>
        <begin position="80"/>
        <end position="99"/>
    </location>
</feature>
<evidence type="ECO:0000256" key="7">
    <source>
        <dbReference type="SAM" id="Phobius"/>
    </source>
</evidence>
<reference evidence="9 10" key="1">
    <citation type="submission" date="2018-06" db="EMBL/GenBank/DDBJ databases">
        <authorList>
            <consortium name="Pathogen Informatics"/>
            <person name="Doyle S."/>
        </authorList>
    </citation>
    <scope>NUCLEOTIDE SEQUENCE [LARGE SCALE GENOMIC DNA]</scope>
    <source>
        <strain evidence="9 10">NCTC10794</strain>
    </source>
</reference>
<feature type="transmembrane region" description="Helical" evidence="7">
    <location>
        <begin position="403"/>
        <end position="422"/>
    </location>
</feature>
<proteinExistence type="predicted"/>
<feature type="transmembrane region" description="Helical" evidence="7">
    <location>
        <begin position="53"/>
        <end position="73"/>
    </location>
</feature>
<dbReference type="Pfam" id="PF07690">
    <property type="entry name" value="MFS_1"/>
    <property type="match status" value="1"/>
</dbReference>
<dbReference type="Proteomes" id="UP000254867">
    <property type="component" value="Unassembled WGS sequence"/>
</dbReference>
<dbReference type="PANTHER" id="PTHR42718">
    <property type="entry name" value="MAJOR FACILITATOR SUPERFAMILY MULTIDRUG TRANSPORTER MFSC"/>
    <property type="match status" value="1"/>
</dbReference>
<dbReference type="InterPro" id="IPR020846">
    <property type="entry name" value="MFS_dom"/>
</dbReference>
<accession>A0A377I005</accession>
<evidence type="ECO:0000313" key="9">
    <source>
        <dbReference type="EMBL" id="STO63300.1"/>
    </source>
</evidence>
<dbReference type="SUPFAM" id="SSF103473">
    <property type="entry name" value="MFS general substrate transporter"/>
    <property type="match status" value="1"/>
</dbReference>
<feature type="domain" description="Major facilitator superfamily (MFS) profile" evidence="8">
    <location>
        <begin position="14"/>
        <end position="459"/>
    </location>
</feature>
<keyword evidence="4 7" id="KW-0812">Transmembrane</keyword>
<feature type="transmembrane region" description="Helical" evidence="7">
    <location>
        <begin position="197"/>
        <end position="217"/>
    </location>
</feature>
<evidence type="ECO:0000256" key="4">
    <source>
        <dbReference type="ARBA" id="ARBA00022692"/>
    </source>
</evidence>
<dbReference type="PRINTS" id="PR01036">
    <property type="entry name" value="TCRTETB"/>
</dbReference>
<evidence type="ECO:0000256" key="5">
    <source>
        <dbReference type="ARBA" id="ARBA00022989"/>
    </source>
</evidence>
<feature type="transmembrane region" description="Helical" evidence="7">
    <location>
        <begin position="138"/>
        <end position="160"/>
    </location>
</feature>
<dbReference type="Gene3D" id="1.20.1720.10">
    <property type="entry name" value="Multidrug resistance protein D"/>
    <property type="match status" value="1"/>
</dbReference>
<keyword evidence="6 7" id="KW-0472">Membrane</keyword>
<evidence type="ECO:0000256" key="2">
    <source>
        <dbReference type="ARBA" id="ARBA00022448"/>
    </source>
</evidence>
<gene>
    <name evidence="9" type="primary">hsrA</name>
    <name evidence="9" type="ORF">NCTC10794_00311</name>
</gene>
<dbReference type="PANTHER" id="PTHR42718:SF46">
    <property type="entry name" value="BLR6921 PROTEIN"/>
    <property type="match status" value="1"/>
</dbReference>
<feature type="transmembrane region" description="Helical" evidence="7">
    <location>
        <begin position="332"/>
        <end position="350"/>
    </location>
</feature>
<keyword evidence="3" id="KW-1003">Cell membrane</keyword>
<comment type="subcellular location">
    <subcellularLocation>
        <location evidence="1">Cell membrane</location>
        <topology evidence="1">Multi-pass membrane protein</topology>
    </subcellularLocation>
</comment>
<dbReference type="GO" id="GO:0022857">
    <property type="term" value="F:transmembrane transporter activity"/>
    <property type="evidence" value="ECO:0007669"/>
    <property type="project" value="InterPro"/>
</dbReference>
<dbReference type="InterPro" id="IPR004638">
    <property type="entry name" value="EmrB-like"/>
</dbReference>
<evidence type="ECO:0000313" key="10">
    <source>
        <dbReference type="Proteomes" id="UP000254867"/>
    </source>
</evidence>
<feature type="transmembrane region" description="Helical" evidence="7">
    <location>
        <begin position="356"/>
        <end position="382"/>
    </location>
</feature>
<dbReference type="NCBIfam" id="TIGR00711">
    <property type="entry name" value="efflux_EmrB"/>
    <property type="match status" value="1"/>
</dbReference>
<evidence type="ECO:0000256" key="6">
    <source>
        <dbReference type="ARBA" id="ARBA00023136"/>
    </source>
</evidence>
<dbReference type="EMBL" id="UGHH01000002">
    <property type="protein sequence ID" value="STO63300.1"/>
    <property type="molecule type" value="Genomic_DNA"/>
</dbReference>